<evidence type="ECO:0000313" key="3">
    <source>
        <dbReference type="EMBL" id="VEN37457.1"/>
    </source>
</evidence>
<dbReference type="InterPro" id="IPR050100">
    <property type="entry name" value="TRAFAC_GTPase_members"/>
</dbReference>
<dbReference type="Gene3D" id="3.40.50.300">
    <property type="entry name" value="P-loop containing nucleotide triphosphate hydrolases"/>
    <property type="match status" value="1"/>
</dbReference>
<dbReference type="AlphaFoldDB" id="A0A653BPE0"/>
<proteinExistence type="predicted"/>
<protein>
    <submittedName>
        <fullName evidence="3">Uncharacterized protein</fullName>
    </submittedName>
</protein>
<dbReference type="OrthoDB" id="342024at2759"/>
<evidence type="ECO:0000313" key="4">
    <source>
        <dbReference type="Proteomes" id="UP000410492"/>
    </source>
</evidence>
<dbReference type="PANTHER" id="PTHR23115">
    <property type="entry name" value="TRANSLATION FACTOR"/>
    <property type="match status" value="1"/>
</dbReference>
<sequence>MVKEQLKGFLKQAGFKESDITFVPCSGLTGQNLVKKPTDAELSGWYDGPCLIEVIDNFRAPIRPVSKPFRLSVNDIFKSRNGNFECRR</sequence>
<dbReference type="GO" id="GO:0005525">
    <property type="term" value="F:GTP binding"/>
    <property type="evidence" value="ECO:0007669"/>
    <property type="project" value="UniProtKB-KW"/>
</dbReference>
<dbReference type="InterPro" id="IPR027417">
    <property type="entry name" value="P-loop_NTPase"/>
</dbReference>
<accession>A0A653BPE0</accession>
<keyword evidence="2" id="KW-0342">GTP-binding</keyword>
<name>A0A653BPE0_CALMS</name>
<dbReference type="EMBL" id="CAACVG010003391">
    <property type="protein sequence ID" value="VEN37457.1"/>
    <property type="molecule type" value="Genomic_DNA"/>
</dbReference>
<evidence type="ECO:0000256" key="1">
    <source>
        <dbReference type="ARBA" id="ARBA00022741"/>
    </source>
</evidence>
<organism evidence="3 4">
    <name type="scientific">Callosobruchus maculatus</name>
    <name type="common">Southern cowpea weevil</name>
    <name type="synonym">Pulse bruchid</name>
    <dbReference type="NCBI Taxonomy" id="64391"/>
    <lineage>
        <taxon>Eukaryota</taxon>
        <taxon>Metazoa</taxon>
        <taxon>Ecdysozoa</taxon>
        <taxon>Arthropoda</taxon>
        <taxon>Hexapoda</taxon>
        <taxon>Insecta</taxon>
        <taxon>Pterygota</taxon>
        <taxon>Neoptera</taxon>
        <taxon>Endopterygota</taxon>
        <taxon>Coleoptera</taxon>
        <taxon>Polyphaga</taxon>
        <taxon>Cucujiformia</taxon>
        <taxon>Chrysomeloidea</taxon>
        <taxon>Chrysomelidae</taxon>
        <taxon>Bruchinae</taxon>
        <taxon>Bruchini</taxon>
        <taxon>Callosobruchus</taxon>
    </lineage>
</organism>
<keyword evidence="1" id="KW-0547">Nucleotide-binding</keyword>
<gene>
    <name evidence="3" type="ORF">CALMAC_LOCUS2699</name>
</gene>
<reference evidence="3 4" key="1">
    <citation type="submission" date="2019-01" db="EMBL/GenBank/DDBJ databases">
        <authorList>
            <person name="Sayadi A."/>
        </authorList>
    </citation>
    <scope>NUCLEOTIDE SEQUENCE [LARGE SCALE GENOMIC DNA]</scope>
</reference>
<keyword evidence="4" id="KW-1185">Reference proteome</keyword>
<dbReference type="Proteomes" id="UP000410492">
    <property type="component" value="Unassembled WGS sequence"/>
</dbReference>
<evidence type="ECO:0000256" key="2">
    <source>
        <dbReference type="ARBA" id="ARBA00023134"/>
    </source>
</evidence>